<dbReference type="Gene3D" id="1.10.357.10">
    <property type="entry name" value="Tetracycline Repressor, domain 2"/>
    <property type="match status" value="1"/>
</dbReference>
<evidence type="ECO:0000313" key="4">
    <source>
        <dbReference type="EMBL" id="GAA1706725.1"/>
    </source>
</evidence>
<dbReference type="Pfam" id="PF17932">
    <property type="entry name" value="TetR_C_24"/>
    <property type="match status" value="1"/>
</dbReference>
<name>A0ABN2IK92_9ACTN</name>
<dbReference type="InterPro" id="IPR050109">
    <property type="entry name" value="HTH-type_TetR-like_transc_reg"/>
</dbReference>
<gene>
    <name evidence="4" type="ORF">GCM10009745_63230</name>
</gene>
<dbReference type="InterPro" id="IPR036271">
    <property type="entry name" value="Tet_transcr_reg_TetR-rel_C_sf"/>
</dbReference>
<proteinExistence type="predicted"/>
<dbReference type="InterPro" id="IPR001647">
    <property type="entry name" value="HTH_TetR"/>
</dbReference>
<dbReference type="PRINTS" id="PR00455">
    <property type="entry name" value="HTHTETR"/>
</dbReference>
<organism evidence="4 5">
    <name type="scientific">Kribbella yunnanensis</name>
    <dbReference type="NCBI Taxonomy" id="190194"/>
    <lineage>
        <taxon>Bacteria</taxon>
        <taxon>Bacillati</taxon>
        <taxon>Actinomycetota</taxon>
        <taxon>Actinomycetes</taxon>
        <taxon>Propionibacteriales</taxon>
        <taxon>Kribbellaceae</taxon>
        <taxon>Kribbella</taxon>
    </lineage>
</organism>
<dbReference type="EMBL" id="BAAANF010000021">
    <property type="protein sequence ID" value="GAA1706725.1"/>
    <property type="molecule type" value="Genomic_DNA"/>
</dbReference>
<accession>A0ABN2IK92</accession>
<dbReference type="Proteomes" id="UP001500280">
    <property type="component" value="Unassembled WGS sequence"/>
</dbReference>
<dbReference type="Pfam" id="PF00440">
    <property type="entry name" value="TetR_N"/>
    <property type="match status" value="1"/>
</dbReference>
<feature type="DNA-binding region" description="H-T-H motif" evidence="2">
    <location>
        <begin position="32"/>
        <end position="51"/>
    </location>
</feature>
<feature type="domain" description="HTH tetR-type" evidence="3">
    <location>
        <begin position="9"/>
        <end position="69"/>
    </location>
</feature>
<dbReference type="SUPFAM" id="SSF48498">
    <property type="entry name" value="Tetracyclin repressor-like, C-terminal domain"/>
    <property type="match status" value="1"/>
</dbReference>
<evidence type="ECO:0000259" key="3">
    <source>
        <dbReference type="PROSITE" id="PS50977"/>
    </source>
</evidence>
<reference evidence="4 5" key="1">
    <citation type="journal article" date="2019" name="Int. J. Syst. Evol. Microbiol.">
        <title>The Global Catalogue of Microorganisms (GCM) 10K type strain sequencing project: providing services to taxonomists for standard genome sequencing and annotation.</title>
        <authorList>
            <consortium name="The Broad Institute Genomics Platform"/>
            <consortium name="The Broad Institute Genome Sequencing Center for Infectious Disease"/>
            <person name="Wu L."/>
            <person name="Ma J."/>
        </authorList>
    </citation>
    <scope>NUCLEOTIDE SEQUENCE [LARGE SCALE GENOMIC DNA]</scope>
    <source>
        <strain evidence="4 5">JCM 14307</strain>
    </source>
</reference>
<evidence type="ECO:0000256" key="2">
    <source>
        <dbReference type="PROSITE-ProRule" id="PRU00335"/>
    </source>
</evidence>
<sequence>MVERKRDGAQTSVEIRQAAADLFFEHGYEATSLRAVADRVGIKVGSLYNHMGGKDELLVDIMSTVLDRLHAELDEAVAGAGDEPIARLKAVIGAHIRFHARHARETFIGNSELRSLPKEHRQTILQRRRDYEERMRLFIEDAADAAGVELLDARLQSYAVIALGTHVASWFKLRGDVTLDRVVEVYTELSLRQLGLTEADLSPNTVGALGA</sequence>
<dbReference type="PANTHER" id="PTHR30055:SF200">
    <property type="entry name" value="HTH-TYPE TRANSCRIPTIONAL REPRESSOR BDCR"/>
    <property type="match status" value="1"/>
</dbReference>
<keyword evidence="1 2" id="KW-0238">DNA-binding</keyword>
<comment type="caution">
    <text evidence="4">The sequence shown here is derived from an EMBL/GenBank/DDBJ whole genome shotgun (WGS) entry which is preliminary data.</text>
</comment>
<dbReference type="InterPro" id="IPR009057">
    <property type="entry name" value="Homeodomain-like_sf"/>
</dbReference>
<evidence type="ECO:0000256" key="1">
    <source>
        <dbReference type="ARBA" id="ARBA00023125"/>
    </source>
</evidence>
<protein>
    <submittedName>
        <fullName evidence="4">TetR/AcrR family transcriptional regulator</fullName>
    </submittedName>
</protein>
<dbReference type="PROSITE" id="PS50977">
    <property type="entry name" value="HTH_TETR_2"/>
    <property type="match status" value="1"/>
</dbReference>
<dbReference type="PANTHER" id="PTHR30055">
    <property type="entry name" value="HTH-TYPE TRANSCRIPTIONAL REGULATOR RUTR"/>
    <property type="match status" value="1"/>
</dbReference>
<dbReference type="SUPFAM" id="SSF46689">
    <property type="entry name" value="Homeodomain-like"/>
    <property type="match status" value="1"/>
</dbReference>
<dbReference type="RefSeq" id="WP_344160032.1">
    <property type="nucleotide sequence ID" value="NZ_BAAANF010000021.1"/>
</dbReference>
<evidence type="ECO:0000313" key="5">
    <source>
        <dbReference type="Proteomes" id="UP001500280"/>
    </source>
</evidence>
<dbReference type="InterPro" id="IPR041490">
    <property type="entry name" value="KstR2_TetR_C"/>
</dbReference>
<keyword evidence="5" id="KW-1185">Reference proteome</keyword>